<dbReference type="CDD" id="cd12797">
    <property type="entry name" value="M23_peptidase"/>
    <property type="match status" value="1"/>
</dbReference>
<dbReference type="EMBL" id="JACOPK010000002">
    <property type="protein sequence ID" value="MBC5694860.1"/>
    <property type="molecule type" value="Genomic_DNA"/>
</dbReference>
<dbReference type="InterPro" id="IPR057309">
    <property type="entry name" value="PcsB_CC"/>
</dbReference>
<dbReference type="PANTHER" id="PTHR21666">
    <property type="entry name" value="PEPTIDASE-RELATED"/>
    <property type="match status" value="1"/>
</dbReference>
<keyword evidence="1" id="KW-0732">Signal</keyword>
<feature type="coiled-coil region" evidence="2">
    <location>
        <begin position="39"/>
        <end position="129"/>
    </location>
</feature>
<dbReference type="InterPro" id="IPR011055">
    <property type="entry name" value="Dup_hybrid_motif"/>
</dbReference>
<dbReference type="Proteomes" id="UP000641741">
    <property type="component" value="Unassembled WGS sequence"/>
</dbReference>
<evidence type="ECO:0000256" key="1">
    <source>
        <dbReference type="ARBA" id="ARBA00022729"/>
    </source>
</evidence>
<feature type="domain" description="M23ase beta-sheet core" evidence="4">
    <location>
        <begin position="317"/>
        <end position="412"/>
    </location>
</feature>
<dbReference type="RefSeq" id="WP_186969190.1">
    <property type="nucleotide sequence ID" value="NZ_JACOPK010000002.1"/>
</dbReference>
<feature type="region of interest" description="Disordered" evidence="3">
    <location>
        <begin position="244"/>
        <end position="285"/>
    </location>
</feature>
<feature type="domain" description="Peptidoglycan hydrolase PcsB coiled-coil" evidence="5">
    <location>
        <begin position="110"/>
        <end position="182"/>
    </location>
</feature>
<keyword evidence="2" id="KW-0175">Coiled coil</keyword>
<gene>
    <name evidence="6" type="ORF">H8S02_02700</name>
</gene>
<evidence type="ECO:0000313" key="7">
    <source>
        <dbReference type="Proteomes" id="UP000641741"/>
    </source>
</evidence>
<keyword evidence="7" id="KW-1185">Reference proteome</keyword>
<evidence type="ECO:0000256" key="3">
    <source>
        <dbReference type="SAM" id="MobiDB-lite"/>
    </source>
</evidence>
<sequence>MMKKKTVRLISGAVAGILVGAMLVSVVASGIVYAGAASSSELKDKLSSLEDQKAEIKKELDSTANKVSDVEKTRAALQKEITLTKEEIETVKAYIERLQQQIDVKSTELESAQKALEAKEENFSQTVRTTYEQGDISYLEVLLNSSSFSDLLNRLDIVSTIMDDNKKIVAEYTAAKEDIQQKRDDLQKTQDEQVQYQDNLNYKAEELKSSEEQQKALQESLEAYQKEQKAEYERITSEMDTVSDQIAEQSRKEAEAAAKAAAAAKAQKNSSGSSPVTTTGSGSATRYSGTFTWPLPGYTNASSAYGWRTHPIFGTRKFHKGEDIPAPTGVAIVAAASGTVTTAGWVSGYGNYTVINHGGGVMTAYGHQSAIYVSVGQTVSAGQTIGAVGSTGNSTGPHLHFEVYVNGATQNPMSYFS</sequence>
<evidence type="ECO:0000259" key="5">
    <source>
        <dbReference type="Pfam" id="PF24568"/>
    </source>
</evidence>
<comment type="caution">
    <text evidence="6">The sequence shown here is derived from an EMBL/GenBank/DDBJ whole genome shotgun (WGS) entry which is preliminary data.</text>
</comment>
<dbReference type="Gene3D" id="6.10.250.3150">
    <property type="match status" value="1"/>
</dbReference>
<evidence type="ECO:0000313" key="6">
    <source>
        <dbReference type="EMBL" id="MBC5694860.1"/>
    </source>
</evidence>
<proteinExistence type="predicted"/>
<name>A0ABR7GKN3_9FIRM</name>
<dbReference type="PANTHER" id="PTHR21666:SF270">
    <property type="entry name" value="MUREIN HYDROLASE ACTIVATOR ENVC"/>
    <property type="match status" value="1"/>
</dbReference>
<dbReference type="Pfam" id="PF01551">
    <property type="entry name" value="Peptidase_M23"/>
    <property type="match status" value="1"/>
</dbReference>
<organism evidence="6 7">
    <name type="scientific">Agathobaculum hominis</name>
    <dbReference type="NCBI Taxonomy" id="2763014"/>
    <lineage>
        <taxon>Bacteria</taxon>
        <taxon>Bacillati</taxon>
        <taxon>Bacillota</taxon>
        <taxon>Clostridia</taxon>
        <taxon>Eubacteriales</taxon>
        <taxon>Butyricicoccaceae</taxon>
        <taxon>Agathobaculum</taxon>
    </lineage>
</organism>
<dbReference type="SUPFAM" id="SSF51261">
    <property type="entry name" value="Duplicated hybrid motif"/>
    <property type="match status" value="1"/>
</dbReference>
<evidence type="ECO:0000259" key="4">
    <source>
        <dbReference type="Pfam" id="PF01551"/>
    </source>
</evidence>
<protein>
    <submittedName>
        <fullName evidence="6">Peptidoglycan DD-metalloendopeptidase family protein</fullName>
    </submittedName>
</protein>
<dbReference type="Gene3D" id="2.70.70.10">
    <property type="entry name" value="Glucose Permease (Domain IIA)"/>
    <property type="match status" value="1"/>
</dbReference>
<accession>A0ABR7GKN3</accession>
<dbReference type="InterPro" id="IPR016047">
    <property type="entry name" value="M23ase_b-sheet_dom"/>
</dbReference>
<dbReference type="Pfam" id="PF24568">
    <property type="entry name" value="CC_PcsB"/>
    <property type="match status" value="1"/>
</dbReference>
<reference evidence="6 7" key="1">
    <citation type="submission" date="2020-08" db="EMBL/GenBank/DDBJ databases">
        <title>Genome public.</title>
        <authorList>
            <person name="Liu C."/>
            <person name="Sun Q."/>
        </authorList>
    </citation>
    <scope>NUCLEOTIDE SEQUENCE [LARGE SCALE GENOMIC DNA]</scope>
    <source>
        <strain evidence="6 7">M2</strain>
    </source>
</reference>
<dbReference type="InterPro" id="IPR050570">
    <property type="entry name" value="Cell_wall_metabolism_enzyme"/>
</dbReference>
<feature type="compositionally biased region" description="Low complexity" evidence="3">
    <location>
        <begin position="257"/>
        <end position="283"/>
    </location>
</feature>
<evidence type="ECO:0000256" key="2">
    <source>
        <dbReference type="SAM" id="Coils"/>
    </source>
</evidence>